<keyword evidence="3" id="KW-0663">Pyridoxal phosphate</keyword>
<dbReference type="Pfam" id="PF00291">
    <property type="entry name" value="PALP"/>
    <property type="match status" value="1"/>
</dbReference>
<evidence type="ECO:0000256" key="3">
    <source>
        <dbReference type="ARBA" id="ARBA00022898"/>
    </source>
</evidence>
<dbReference type="EMBL" id="SSMQ01000057">
    <property type="protein sequence ID" value="TKC99404.1"/>
    <property type="molecule type" value="Genomic_DNA"/>
</dbReference>
<comment type="cofactor">
    <cofactor evidence="1">
        <name>pyridoxal 5'-phosphate</name>
        <dbReference type="ChEBI" id="CHEBI:597326"/>
    </cofactor>
</comment>
<dbReference type="OrthoDB" id="9801249at2"/>
<name>A0A4U1IXV4_9BACT</name>
<evidence type="ECO:0000256" key="1">
    <source>
        <dbReference type="ARBA" id="ARBA00001933"/>
    </source>
</evidence>
<evidence type="ECO:0000313" key="6">
    <source>
        <dbReference type="EMBL" id="TKC99404.1"/>
    </source>
</evidence>
<feature type="domain" description="Tryptophan synthase beta chain-like PALP" evidence="5">
    <location>
        <begin position="88"/>
        <end position="391"/>
    </location>
</feature>
<dbReference type="InterPro" id="IPR036052">
    <property type="entry name" value="TrpB-like_PALP_sf"/>
</dbReference>
<comment type="similarity">
    <text evidence="2">Belongs to the ACC deaminase/D-cysteine desulfhydrase family.</text>
</comment>
<dbReference type="Gene3D" id="3.40.50.1100">
    <property type="match status" value="2"/>
</dbReference>
<dbReference type="AlphaFoldDB" id="A0A4U1IXV4"/>
<dbReference type="SUPFAM" id="SSF53686">
    <property type="entry name" value="Tryptophan synthase beta subunit-like PLP-dependent enzymes"/>
    <property type="match status" value="1"/>
</dbReference>
<accession>A0A4U1IXV4</accession>
<feature type="compositionally biased region" description="Low complexity" evidence="4">
    <location>
        <begin position="36"/>
        <end position="57"/>
    </location>
</feature>
<evidence type="ECO:0000256" key="4">
    <source>
        <dbReference type="SAM" id="MobiDB-lite"/>
    </source>
</evidence>
<reference evidence="6 7" key="1">
    <citation type="submission" date="2019-04" db="EMBL/GenBank/DDBJ databases">
        <authorList>
            <person name="Li Y."/>
            <person name="Wang J."/>
        </authorList>
    </citation>
    <scope>NUCLEOTIDE SEQUENCE [LARGE SCALE GENOMIC DNA]</scope>
    <source>
        <strain evidence="6 7">DSM 14668</strain>
    </source>
</reference>
<organism evidence="6 7">
    <name type="scientific">Polyangium fumosum</name>
    <dbReference type="NCBI Taxonomy" id="889272"/>
    <lineage>
        <taxon>Bacteria</taxon>
        <taxon>Pseudomonadati</taxon>
        <taxon>Myxococcota</taxon>
        <taxon>Polyangia</taxon>
        <taxon>Polyangiales</taxon>
        <taxon>Polyangiaceae</taxon>
        <taxon>Polyangium</taxon>
    </lineage>
</organism>
<feature type="region of interest" description="Disordered" evidence="4">
    <location>
        <begin position="31"/>
        <end position="73"/>
    </location>
</feature>
<sequence>MENPITGVPGRRMKLDRRTFSALALSTLAGCEERTPTPADAAADASADTPASAAPAPTAAPAPAPADDVPPLFRAHPGLAPHLPRLALGLLPTPVARAAKLGEKAGLAGLYVKRDDLAGAAYGGGKTRKLEFFLADARAKGAREIVTFGAFGSNQAVATALYGAAQGFAVTLLLAPQTPSAYVRTNLRAARRAGATIRVVIGGVAEAEARAKRAAKAAQGVAPYLVPPGGSSPLGNLAFVNAGFELAEQVGAGHCPLPDCIYLAMGTMGSAVGLALGLELSGLRTEVVAVRTSSPETSSEARFFAMARETVAFARSLDPTFPDVRLGRARVRFSTNHLGAGYGAPTRKGERAITHAAETEGMALEPTYTGKTLAALLDDATRLAGKVVLFWNSQNSRPLVTEGVKPEDFPPILRQIVADR</sequence>
<dbReference type="InterPro" id="IPR001926">
    <property type="entry name" value="TrpB-like_PALP"/>
</dbReference>
<proteinExistence type="inferred from homology"/>
<protein>
    <submittedName>
        <fullName evidence="6">Pyridoxal-phosphate dependent enzyme</fullName>
    </submittedName>
</protein>
<keyword evidence="7" id="KW-1185">Reference proteome</keyword>
<comment type="caution">
    <text evidence="6">The sequence shown here is derived from an EMBL/GenBank/DDBJ whole genome shotgun (WGS) entry which is preliminary data.</text>
</comment>
<evidence type="ECO:0000259" key="5">
    <source>
        <dbReference type="Pfam" id="PF00291"/>
    </source>
</evidence>
<dbReference type="PANTHER" id="PTHR43780:SF2">
    <property type="entry name" value="1-AMINOCYCLOPROPANE-1-CARBOXYLATE DEAMINASE-RELATED"/>
    <property type="match status" value="1"/>
</dbReference>
<evidence type="ECO:0000313" key="7">
    <source>
        <dbReference type="Proteomes" id="UP000309215"/>
    </source>
</evidence>
<dbReference type="Proteomes" id="UP000309215">
    <property type="component" value="Unassembled WGS sequence"/>
</dbReference>
<dbReference type="PANTHER" id="PTHR43780">
    <property type="entry name" value="1-AMINOCYCLOPROPANE-1-CARBOXYLATE DEAMINASE-RELATED"/>
    <property type="match status" value="1"/>
</dbReference>
<gene>
    <name evidence="6" type="ORF">E8A74_38180</name>
</gene>
<dbReference type="InterPro" id="IPR027278">
    <property type="entry name" value="ACCD_DCysDesulf"/>
</dbReference>
<evidence type="ECO:0000256" key="2">
    <source>
        <dbReference type="ARBA" id="ARBA00008639"/>
    </source>
</evidence>
<dbReference type="GO" id="GO:0019148">
    <property type="term" value="F:D-cysteine desulfhydrase activity"/>
    <property type="evidence" value="ECO:0007669"/>
    <property type="project" value="TreeGrafter"/>
</dbReference>